<sequence length="261" mass="28696">MNRREMLAVTGAAMLAPMAARAQVSDLNDAINKAGRQRMLSQRMAKSFLALGQGVEPDLAERTLSASMALFDRQLVELKVYAPNANIKTTYLELETAWDEYKTLLVGEKPGKVKAEPVMALSGKVLKLANDGTGQLEKVSSRPVGKLVNISGRQRMLSQRMAAHYLSACWGVQVNACTTEMNKARDEFVVAHELLKNAPEATTSIKGELGLAEQQWAFFDSALRNLRPGGNDKRAMSEVFTASERILQVMDRVTGMYSKLS</sequence>
<dbReference type="EMBL" id="QUSW01000002">
    <property type="protein sequence ID" value="RQP24734.1"/>
    <property type="molecule type" value="Genomic_DNA"/>
</dbReference>
<evidence type="ECO:0000313" key="7">
    <source>
        <dbReference type="EMBL" id="RQP24734.1"/>
    </source>
</evidence>
<evidence type="ECO:0000256" key="2">
    <source>
        <dbReference type="ARBA" id="ARBA00022692"/>
    </source>
</evidence>
<keyword evidence="2" id="KW-0812">Transmembrane</keyword>
<reference evidence="7 8" key="1">
    <citation type="submission" date="2018-08" db="EMBL/GenBank/DDBJ databases">
        <authorList>
            <person name="Khan S.A."/>
            <person name="Jeon C.O."/>
            <person name="Chun B.H."/>
            <person name="Jeong S.E."/>
        </authorList>
    </citation>
    <scope>NUCLEOTIDE SEQUENCE [LARGE SCALE GENOMIC DNA]</scope>
    <source>
        <strain evidence="7 8">S-16</strain>
    </source>
</reference>
<evidence type="ECO:0000256" key="5">
    <source>
        <dbReference type="SAM" id="SignalP"/>
    </source>
</evidence>
<comment type="subcellular location">
    <subcellularLocation>
        <location evidence="1">Membrane</location>
        <topology evidence="1">Multi-pass membrane protein</topology>
    </subcellularLocation>
</comment>
<feature type="chain" id="PRO_5018299003" description="NarX-like N-terminal domain-containing protein" evidence="5">
    <location>
        <begin position="23"/>
        <end position="261"/>
    </location>
</feature>
<dbReference type="GO" id="GO:0016020">
    <property type="term" value="C:membrane"/>
    <property type="evidence" value="ECO:0007669"/>
    <property type="project" value="UniProtKB-SubCell"/>
</dbReference>
<proteinExistence type="predicted"/>
<protein>
    <recommendedName>
        <fullName evidence="6">NarX-like N-terminal domain-containing protein</fullName>
    </recommendedName>
</protein>
<dbReference type="InterPro" id="IPR029095">
    <property type="entry name" value="NarX-like_N"/>
</dbReference>
<feature type="signal peptide" evidence="5">
    <location>
        <begin position="1"/>
        <end position="22"/>
    </location>
</feature>
<feature type="domain" description="NarX-like N-terminal" evidence="6">
    <location>
        <begin position="27"/>
        <end position="105"/>
    </location>
</feature>
<gene>
    <name evidence="7" type="ORF">DZC73_07525</name>
</gene>
<evidence type="ECO:0000256" key="3">
    <source>
        <dbReference type="ARBA" id="ARBA00022989"/>
    </source>
</evidence>
<organism evidence="7 8">
    <name type="scientific">Piscinibacter terrae</name>
    <dbReference type="NCBI Taxonomy" id="2496871"/>
    <lineage>
        <taxon>Bacteria</taxon>
        <taxon>Pseudomonadati</taxon>
        <taxon>Pseudomonadota</taxon>
        <taxon>Betaproteobacteria</taxon>
        <taxon>Burkholderiales</taxon>
        <taxon>Sphaerotilaceae</taxon>
        <taxon>Piscinibacter</taxon>
    </lineage>
</organism>
<evidence type="ECO:0000256" key="1">
    <source>
        <dbReference type="ARBA" id="ARBA00004141"/>
    </source>
</evidence>
<dbReference type="Proteomes" id="UP000267464">
    <property type="component" value="Unassembled WGS sequence"/>
</dbReference>
<dbReference type="Pfam" id="PF13675">
    <property type="entry name" value="PilJ"/>
    <property type="match status" value="1"/>
</dbReference>
<name>A0A3N7HRB3_9BURK</name>
<keyword evidence="5" id="KW-0732">Signal</keyword>
<comment type="caution">
    <text evidence="7">The sequence shown here is derived from an EMBL/GenBank/DDBJ whole genome shotgun (WGS) entry which is preliminary data.</text>
</comment>
<dbReference type="AlphaFoldDB" id="A0A3N7HRB3"/>
<reference evidence="7 8" key="2">
    <citation type="submission" date="2018-12" db="EMBL/GenBank/DDBJ databases">
        <title>Rhizobacter gummiphilus sp. nov., a rubber-degrading bacterium isolated from the soil of a botanical garden in Japan.</title>
        <authorList>
            <person name="Shunsuke S.S."/>
        </authorList>
    </citation>
    <scope>NUCLEOTIDE SEQUENCE [LARGE SCALE GENOMIC DNA]</scope>
    <source>
        <strain evidence="7 8">S-16</strain>
    </source>
</reference>
<evidence type="ECO:0000313" key="8">
    <source>
        <dbReference type="Proteomes" id="UP000267464"/>
    </source>
</evidence>
<dbReference type="OrthoDB" id="952521at2"/>
<keyword evidence="4" id="KW-0472">Membrane</keyword>
<keyword evidence="3" id="KW-1133">Transmembrane helix</keyword>
<dbReference type="RefSeq" id="WP_124539629.1">
    <property type="nucleotide sequence ID" value="NZ_QUSW01000002.1"/>
</dbReference>
<evidence type="ECO:0000259" key="6">
    <source>
        <dbReference type="Pfam" id="PF13675"/>
    </source>
</evidence>
<accession>A0A3N7HRB3</accession>
<evidence type="ECO:0000256" key="4">
    <source>
        <dbReference type="ARBA" id="ARBA00023136"/>
    </source>
</evidence>
<keyword evidence="8" id="KW-1185">Reference proteome</keyword>